<dbReference type="GO" id="GO:0046872">
    <property type="term" value="F:metal ion binding"/>
    <property type="evidence" value="ECO:0007669"/>
    <property type="project" value="UniProtKB-KW"/>
</dbReference>
<dbReference type="Gene3D" id="3.60.40.10">
    <property type="entry name" value="PPM-type phosphatase domain"/>
    <property type="match status" value="1"/>
</dbReference>
<evidence type="ECO:0000259" key="6">
    <source>
        <dbReference type="PROSITE" id="PS51746"/>
    </source>
</evidence>
<accession>A0A131Y415</accession>
<feature type="domain" description="PPM-type phosphatase" evidence="6">
    <location>
        <begin position="135"/>
        <end position="502"/>
    </location>
</feature>
<dbReference type="Pfam" id="PF00481">
    <property type="entry name" value="PP2C"/>
    <property type="match status" value="2"/>
</dbReference>
<dbReference type="GO" id="GO:0004741">
    <property type="term" value="F:[pyruvate dehydrogenase (acetyl-transferring)]-phosphatase activity"/>
    <property type="evidence" value="ECO:0007669"/>
    <property type="project" value="TreeGrafter"/>
</dbReference>
<evidence type="ECO:0000313" key="7">
    <source>
        <dbReference type="EMBL" id="JAP72661.1"/>
    </source>
</evidence>
<dbReference type="GO" id="GO:0005739">
    <property type="term" value="C:mitochondrion"/>
    <property type="evidence" value="ECO:0007669"/>
    <property type="project" value="TreeGrafter"/>
</dbReference>
<evidence type="ECO:0000256" key="2">
    <source>
        <dbReference type="ARBA" id="ARBA00022801"/>
    </source>
</evidence>
<protein>
    <submittedName>
        <fullName evidence="7">Putative serine/threonine phosphatase</fullName>
    </submittedName>
</protein>
<dbReference type="PANTHER" id="PTHR13832:SF354">
    <property type="entry name" value="GM14138P"/>
    <property type="match status" value="1"/>
</dbReference>
<evidence type="ECO:0000256" key="5">
    <source>
        <dbReference type="SAM" id="MobiDB-lite"/>
    </source>
</evidence>
<organism evidence="7">
    <name type="scientific">Ixodes ricinus</name>
    <name type="common">Common tick</name>
    <name type="synonym">Acarus ricinus</name>
    <dbReference type="NCBI Taxonomy" id="34613"/>
    <lineage>
        <taxon>Eukaryota</taxon>
        <taxon>Metazoa</taxon>
        <taxon>Ecdysozoa</taxon>
        <taxon>Arthropoda</taxon>
        <taxon>Chelicerata</taxon>
        <taxon>Arachnida</taxon>
        <taxon>Acari</taxon>
        <taxon>Parasitiformes</taxon>
        <taxon>Ixodida</taxon>
        <taxon>Ixodoidea</taxon>
        <taxon>Ixodidae</taxon>
        <taxon>Ixodinae</taxon>
        <taxon>Ixodes</taxon>
    </lineage>
</organism>
<feature type="compositionally biased region" description="Pro residues" evidence="5">
    <location>
        <begin position="521"/>
        <end position="541"/>
    </location>
</feature>
<feature type="region of interest" description="Disordered" evidence="5">
    <location>
        <begin position="516"/>
        <end position="541"/>
    </location>
</feature>
<evidence type="ECO:0000256" key="3">
    <source>
        <dbReference type="ARBA" id="ARBA00022912"/>
    </source>
</evidence>
<evidence type="ECO:0000256" key="4">
    <source>
        <dbReference type="RuleBase" id="RU003465"/>
    </source>
</evidence>
<name>A0A131Y415_IXORI</name>
<comment type="similarity">
    <text evidence="4">Belongs to the PP2C family.</text>
</comment>
<keyword evidence="1" id="KW-0479">Metal-binding</keyword>
<reference evidence="7" key="1">
    <citation type="submission" date="2016-02" db="EMBL/GenBank/DDBJ databases">
        <title>RNAseq analyses of the midgut from blood- or serum-fed Ixodes ricinus ticks.</title>
        <authorList>
            <person name="Perner J."/>
            <person name="Provaznik J."/>
            <person name="Schrenkova J."/>
            <person name="Urbanova V."/>
            <person name="Ribeiro J.M."/>
            <person name="Kopacek P."/>
        </authorList>
    </citation>
    <scope>NUCLEOTIDE SEQUENCE</scope>
    <source>
        <tissue evidence="7">Gut</tissue>
    </source>
</reference>
<dbReference type="InterPro" id="IPR015655">
    <property type="entry name" value="PP2C"/>
</dbReference>
<sequence>MLNRFKNAIYNVVGGLDALPTVKDGEPAGADRLPLKFKYTRPSFLQLTSDDEIQVSADHVIRPIIVPRDITKIPWNAGYAEAINAGKSLRNEDQGAIFRGAVRRHVQAAPREPRESGSKQNVQPAADGDPPGSPRRESASPPLSPLTPEMTVGSDTVEQMLPWVYFALFDGHAGSGVAVAASNTLQKIIQEKLMNIIDLLLPSTVENGDAKDNATFLPFGAGDKKISTDSLIIGALETAFWDMDKQIARDKKHYKMTGGCTVLVALFILGKLYLANAGDSRAIICRGDKVIPMSADFTPESERSRIKHLGMQCPELLGSDFTHLEFIRRPVRADLGKRLLCRDAYMTGWAYKTITTEDLKFPLIYGEGKRSRVLATIGVTRGFGDHDLKAQSSNVDIKPFLTAEPEVRVFDVNSEELTEGDVLVMGTDGLWDVMANEKAAEIVQKSLDHFPANDTQRVKFRYISAAQDLVMHSRGKLKERNWRTADNRAATIDDISVFVIPLKSYQDEHRAWTASLLPSHQSPPPPALGLPLPPTPGNVAP</sequence>
<dbReference type="PROSITE" id="PS01032">
    <property type="entry name" value="PPM_1"/>
    <property type="match status" value="1"/>
</dbReference>
<dbReference type="PANTHER" id="PTHR13832">
    <property type="entry name" value="PROTEIN PHOSPHATASE 2C"/>
    <property type="match status" value="1"/>
</dbReference>
<dbReference type="AlphaFoldDB" id="A0A131Y415"/>
<dbReference type="SUPFAM" id="SSF81606">
    <property type="entry name" value="PP2C-like"/>
    <property type="match status" value="1"/>
</dbReference>
<keyword evidence="2 4" id="KW-0378">Hydrolase</keyword>
<dbReference type="CDD" id="cd00143">
    <property type="entry name" value="PP2Cc"/>
    <property type="match status" value="1"/>
</dbReference>
<dbReference type="SMART" id="SM00332">
    <property type="entry name" value="PP2Cc"/>
    <property type="match status" value="1"/>
</dbReference>
<proteinExistence type="evidence at transcript level"/>
<keyword evidence="3 4" id="KW-0904">Protein phosphatase</keyword>
<feature type="region of interest" description="Disordered" evidence="5">
    <location>
        <begin position="105"/>
        <end position="150"/>
    </location>
</feature>
<dbReference type="InterPro" id="IPR036457">
    <property type="entry name" value="PPM-type-like_dom_sf"/>
</dbReference>
<dbReference type="InterPro" id="IPR000222">
    <property type="entry name" value="PP2C_BS"/>
</dbReference>
<evidence type="ECO:0000256" key="1">
    <source>
        <dbReference type="ARBA" id="ARBA00022723"/>
    </source>
</evidence>
<dbReference type="PROSITE" id="PS51746">
    <property type="entry name" value="PPM_2"/>
    <property type="match status" value="1"/>
</dbReference>
<dbReference type="InterPro" id="IPR001932">
    <property type="entry name" value="PPM-type_phosphatase-like_dom"/>
</dbReference>
<dbReference type="EMBL" id="GEFM01003135">
    <property type="protein sequence ID" value="JAP72661.1"/>
    <property type="molecule type" value="mRNA"/>
</dbReference>